<dbReference type="RefSeq" id="WP_125448036.1">
    <property type="nucleotide sequence ID" value="NZ_RJNH01000013.1"/>
</dbReference>
<feature type="transmembrane region" description="Helical" evidence="2">
    <location>
        <begin position="120"/>
        <end position="140"/>
    </location>
</feature>
<feature type="region of interest" description="Disordered" evidence="1">
    <location>
        <begin position="687"/>
        <end position="710"/>
    </location>
</feature>
<evidence type="ECO:0000256" key="2">
    <source>
        <dbReference type="SAM" id="Phobius"/>
    </source>
</evidence>
<keyword evidence="2" id="KW-0812">Transmembrane</keyword>
<keyword evidence="2" id="KW-0472">Membrane</keyword>
<feature type="transmembrane region" description="Helical" evidence="2">
    <location>
        <begin position="338"/>
        <end position="357"/>
    </location>
</feature>
<feature type="transmembrane region" description="Helical" evidence="2">
    <location>
        <begin position="393"/>
        <end position="415"/>
    </location>
</feature>
<feature type="compositionally biased region" description="Polar residues" evidence="1">
    <location>
        <begin position="692"/>
        <end position="701"/>
    </location>
</feature>
<evidence type="ECO:0000259" key="3">
    <source>
        <dbReference type="Pfam" id="PF26635"/>
    </source>
</evidence>
<evidence type="ECO:0000256" key="1">
    <source>
        <dbReference type="SAM" id="MobiDB-lite"/>
    </source>
</evidence>
<evidence type="ECO:0000313" key="5">
    <source>
        <dbReference type="Proteomes" id="UP000278653"/>
    </source>
</evidence>
<feature type="transmembrane region" description="Helical" evidence="2">
    <location>
        <begin position="435"/>
        <end position="452"/>
    </location>
</feature>
<gene>
    <name evidence="4" type="ORF">D8865_08930</name>
</gene>
<dbReference type="AlphaFoldDB" id="A0A3R9HRS6"/>
<evidence type="ECO:0000313" key="4">
    <source>
        <dbReference type="EMBL" id="RSI59585.1"/>
    </source>
</evidence>
<dbReference type="EMBL" id="RJNH01000013">
    <property type="protein sequence ID" value="RSI59585.1"/>
    <property type="molecule type" value="Genomic_DNA"/>
</dbReference>
<sequence>MARASLELDGVVDVIKNLKELTTYWTAENGFDKVAAPDKQVWKDNALSTVKTIHFYDQWGLYLHDVIPIWQMLYVIPASIMKLLYSLSSSIEVLFEKIFVLFGLFNYLNDTSTWIGKFYFWGRYLGMAIFVALIIARVTLSFIGGSFKYKEFFNNLILVSFALNVLPTALIASGNMISYATTTLRTHSSSSSSAEKENLSLLPIQGNVVDLFYLIDNDFDTNKLEYDPHTKYIRKDASELNDINASNIQQTKFESFIGASTEELLNYYIYKDGDKKEKRTSSDEYYGVATLLTSSKQVGETRKDGRKQYIIAGIEVSNMFGVDFSVFSPVYPRYRVDYWSIFIQQIMLIALLVGLLISMVQTIFKVLLSSMVAPFVAYTSVDDSTKFMELLQTIFAGIAGIFFEIAIIHFSMWFLQNAQTVAIGKATIFSNLNGLSKALMMIILYIATFLGASQGSGAIKSWLGVTTGAKNGMMTALGASFGAYQGAKFANNAVRGRKNPMTGKRQGGLVDATKKGVGLAKRAGHLGAQGARKGLITAGNGLGKVAGGAMNLHAGTRAHQLASGVGYGEGLARTIGERAVVGAENALIDRQVKANKKARNRKNNINKAKSAFSKATAPISQGYNSTRHGLTKKKVPPLGAHKREGSAFKVPKNTLNEYKKNIAQNKSKVTESGAKPVNTFSFKRVNSKENQGHQNSITDIPNVTGEVEEF</sequence>
<feature type="transmembrane region" description="Helical" evidence="2">
    <location>
        <begin position="152"/>
        <end position="172"/>
    </location>
</feature>
<feature type="domain" description="DUF8208" evidence="3">
    <location>
        <begin position="70"/>
        <end position="479"/>
    </location>
</feature>
<dbReference type="NCBIfam" id="NF045890">
    <property type="entry name" value="conj_pls20_p028"/>
    <property type="match status" value="1"/>
</dbReference>
<feature type="transmembrane region" description="Helical" evidence="2">
    <location>
        <begin position="83"/>
        <end position="108"/>
    </location>
</feature>
<organism evidence="4 5">
    <name type="scientific">Streptococcus mitis</name>
    <dbReference type="NCBI Taxonomy" id="28037"/>
    <lineage>
        <taxon>Bacteria</taxon>
        <taxon>Bacillati</taxon>
        <taxon>Bacillota</taxon>
        <taxon>Bacilli</taxon>
        <taxon>Lactobacillales</taxon>
        <taxon>Streptococcaceae</taxon>
        <taxon>Streptococcus</taxon>
        <taxon>Streptococcus mitis group</taxon>
    </lineage>
</organism>
<comment type="caution">
    <text evidence="4">The sequence shown here is derived from an EMBL/GenBank/DDBJ whole genome shotgun (WGS) entry which is preliminary data.</text>
</comment>
<proteinExistence type="predicted"/>
<keyword evidence="2" id="KW-1133">Transmembrane helix</keyword>
<dbReference type="InterPro" id="IPR058066">
    <property type="entry name" value="pXO2-14_N"/>
</dbReference>
<protein>
    <recommendedName>
        <fullName evidence="3">DUF8208 domain-containing protein</fullName>
    </recommendedName>
</protein>
<dbReference type="Pfam" id="PF26635">
    <property type="entry name" value="DUF8208"/>
    <property type="match status" value="1"/>
</dbReference>
<name>A0A3R9HRS6_STRMT</name>
<reference evidence="4 5" key="1">
    <citation type="submission" date="2018-11" db="EMBL/GenBank/DDBJ databases">
        <title>Species Designations Belie Phenotypic and Genotypic Heterogeneity in Oral Streptococci.</title>
        <authorList>
            <person name="Velsko I."/>
        </authorList>
    </citation>
    <scope>NUCLEOTIDE SEQUENCE [LARGE SCALE GENOMIC DNA]</scope>
    <source>
        <strain evidence="4 5">BCC15</strain>
    </source>
</reference>
<feature type="region of interest" description="Disordered" evidence="1">
    <location>
        <begin position="620"/>
        <end position="639"/>
    </location>
</feature>
<accession>A0A3R9HRS6</accession>
<dbReference type="InterPro" id="IPR058521">
    <property type="entry name" value="DUF8208"/>
</dbReference>
<feature type="transmembrane region" description="Helical" evidence="2">
    <location>
        <begin position="59"/>
        <end position="76"/>
    </location>
</feature>
<dbReference type="Proteomes" id="UP000278653">
    <property type="component" value="Unassembled WGS sequence"/>
</dbReference>